<evidence type="ECO:0008006" key="4">
    <source>
        <dbReference type="Google" id="ProtNLM"/>
    </source>
</evidence>
<protein>
    <recommendedName>
        <fullName evidence="4">DUF3325 domain-containing protein</fullName>
    </recommendedName>
</protein>
<reference evidence="2 3" key="1">
    <citation type="submission" date="2024-05" db="EMBL/GenBank/DDBJ databases">
        <title>Sphingomonas sp. HF-S3 16S ribosomal RNA gene Genome sequencing and assembly.</title>
        <authorList>
            <person name="Lee H."/>
        </authorList>
    </citation>
    <scope>NUCLEOTIDE SEQUENCE [LARGE SCALE GENOMIC DNA]</scope>
    <source>
        <strain evidence="2 3">HF-S3</strain>
    </source>
</reference>
<dbReference type="EMBL" id="JBDIZK010000012">
    <property type="protein sequence ID" value="MEN3749166.1"/>
    <property type="molecule type" value="Genomic_DNA"/>
</dbReference>
<evidence type="ECO:0000313" key="3">
    <source>
        <dbReference type="Proteomes" id="UP001427805"/>
    </source>
</evidence>
<keyword evidence="3" id="KW-1185">Reference proteome</keyword>
<keyword evidence="1" id="KW-0472">Membrane</keyword>
<sequence length="91" mass="9312">MSMILLALAALALSAVPIVLLGIGDPKRRRAAGAKDVSASGQRWLLVIAACLPGLACALLGDSAAFIMWLGGSALLGWSVAAYFSTKLKAE</sequence>
<name>A0ABV0BEE3_9SPHN</name>
<keyword evidence="1" id="KW-1133">Transmembrane helix</keyword>
<accession>A0ABV0BEE3</accession>
<gene>
    <name evidence="2" type="ORF">TPR58_18475</name>
</gene>
<feature type="transmembrane region" description="Helical" evidence="1">
    <location>
        <begin position="44"/>
        <end position="61"/>
    </location>
</feature>
<comment type="caution">
    <text evidence="2">The sequence shown here is derived from an EMBL/GenBank/DDBJ whole genome shotgun (WGS) entry which is preliminary data.</text>
</comment>
<feature type="transmembrane region" description="Helical" evidence="1">
    <location>
        <begin position="6"/>
        <end position="23"/>
    </location>
</feature>
<evidence type="ECO:0000256" key="1">
    <source>
        <dbReference type="SAM" id="Phobius"/>
    </source>
</evidence>
<dbReference type="RefSeq" id="WP_346248205.1">
    <property type="nucleotide sequence ID" value="NZ_JBDIZK010000012.1"/>
</dbReference>
<organism evidence="2 3">
    <name type="scientific">Sphingomonas rustica</name>
    <dbReference type="NCBI Taxonomy" id="3103142"/>
    <lineage>
        <taxon>Bacteria</taxon>
        <taxon>Pseudomonadati</taxon>
        <taxon>Pseudomonadota</taxon>
        <taxon>Alphaproteobacteria</taxon>
        <taxon>Sphingomonadales</taxon>
        <taxon>Sphingomonadaceae</taxon>
        <taxon>Sphingomonas</taxon>
    </lineage>
</organism>
<proteinExistence type="predicted"/>
<keyword evidence="1" id="KW-0812">Transmembrane</keyword>
<evidence type="ECO:0000313" key="2">
    <source>
        <dbReference type="EMBL" id="MEN3749166.1"/>
    </source>
</evidence>
<feature type="transmembrane region" description="Helical" evidence="1">
    <location>
        <begin position="67"/>
        <end position="86"/>
    </location>
</feature>
<dbReference type="Proteomes" id="UP001427805">
    <property type="component" value="Unassembled WGS sequence"/>
</dbReference>